<evidence type="ECO:0000256" key="1">
    <source>
        <dbReference type="SAM" id="SignalP"/>
    </source>
</evidence>
<dbReference type="SUPFAM" id="SSF53474">
    <property type="entry name" value="alpha/beta-Hydrolases"/>
    <property type="match status" value="1"/>
</dbReference>
<accession>A0A6J4NCX5</accession>
<reference evidence="2" key="1">
    <citation type="submission" date="2020-02" db="EMBL/GenBank/DDBJ databases">
        <authorList>
            <person name="Meier V. D."/>
        </authorList>
    </citation>
    <scope>NUCLEOTIDE SEQUENCE</scope>
    <source>
        <strain evidence="2">AVDCRST_MAG74</strain>
    </source>
</reference>
<sequence length="481" mass="53412">MKAYFISFFYAVVVLSAFCLVARAQNGKPPVVVIPGITGSQLVNGETGKTVWFSLNLGNELGDDLRLPMFPDLAQNRDTIVAKDIIRKIELPGILRVFPDTHVYDRGIEALVAAGYAEATWENPRAEDSFYVFAYDWRRDNVESARLLIEKIEAVKTRLDRPDLKFDLVAHSMGGMIARYAAMYGKTDLPAGDKKPNPTWAGARHIERLLLFGTPSEGSFSAFETLVRGYRIGRGFLTFDRMSKEDVFTIPALYQLMPYGESALVLDDQLKPISVDLYDPANWRKYGWGALGNPKFPARLTDAAQTENHRSGRGTKTVDDQIHAQTTRAQAEEFLRAVLRHALKFHQALSVRTPTSPIETFIYGGNCEDTLSGVVLIRNDEKGTWETLTAPRGIKTAAGRKISKEQMKKAIYAVGDGRVSVRSLLLGSATFRAGATTTQPGFPVKSTSFSCVQHVNLLNHPKIREQFLTILGKPVEAKPIN</sequence>
<dbReference type="GO" id="GO:0008374">
    <property type="term" value="F:O-acyltransferase activity"/>
    <property type="evidence" value="ECO:0007669"/>
    <property type="project" value="InterPro"/>
</dbReference>
<name>A0A6J4NCX5_9BACT</name>
<feature type="chain" id="PRO_5026936555" description="Lecithin:cholesterol acyltransferase" evidence="1">
    <location>
        <begin position="25"/>
        <end position="481"/>
    </location>
</feature>
<dbReference type="AlphaFoldDB" id="A0A6J4NCX5"/>
<dbReference type="Gene3D" id="3.40.50.1820">
    <property type="entry name" value="alpha/beta hydrolase"/>
    <property type="match status" value="1"/>
</dbReference>
<keyword evidence="1" id="KW-0732">Signal</keyword>
<evidence type="ECO:0000313" key="2">
    <source>
        <dbReference type="EMBL" id="CAA9383957.1"/>
    </source>
</evidence>
<proteinExistence type="predicted"/>
<organism evidence="2">
    <name type="scientific">uncultured Pyrinomonadaceae bacterium</name>
    <dbReference type="NCBI Taxonomy" id="2283094"/>
    <lineage>
        <taxon>Bacteria</taxon>
        <taxon>Pseudomonadati</taxon>
        <taxon>Acidobacteriota</taxon>
        <taxon>Blastocatellia</taxon>
        <taxon>Blastocatellales</taxon>
        <taxon>Pyrinomonadaceae</taxon>
        <taxon>environmental samples</taxon>
    </lineage>
</organism>
<protein>
    <recommendedName>
        <fullName evidence="3">Lecithin:cholesterol acyltransferase</fullName>
    </recommendedName>
</protein>
<dbReference type="InterPro" id="IPR003386">
    <property type="entry name" value="LACT/PDAT_acylTrfase"/>
</dbReference>
<dbReference type="InterPro" id="IPR029058">
    <property type="entry name" value="AB_hydrolase_fold"/>
</dbReference>
<dbReference type="PANTHER" id="PTHR11440">
    <property type="entry name" value="LECITHIN-CHOLESTEROL ACYLTRANSFERASE-RELATED"/>
    <property type="match status" value="1"/>
</dbReference>
<gene>
    <name evidence="2" type="ORF">AVDCRST_MAG74-568</name>
</gene>
<evidence type="ECO:0008006" key="3">
    <source>
        <dbReference type="Google" id="ProtNLM"/>
    </source>
</evidence>
<feature type="signal peptide" evidence="1">
    <location>
        <begin position="1"/>
        <end position="24"/>
    </location>
</feature>
<dbReference type="Pfam" id="PF02450">
    <property type="entry name" value="LCAT"/>
    <property type="match status" value="1"/>
</dbReference>
<dbReference type="EMBL" id="CADCUR010000043">
    <property type="protein sequence ID" value="CAA9383957.1"/>
    <property type="molecule type" value="Genomic_DNA"/>
</dbReference>
<dbReference type="GO" id="GO:0006629">
    <property type="term" value="P:lipid metabolic process"/>
    <property type="evidence" value="ECO:0007669"/>
    <property type="project" value="InterPro"/>
</dbReference>